<dbReference type="AlphaFoldDB" id="R9B737"/>
<comment type="caution">
    <text evidence="1">The sequence shown here is derived from an EMBL/GenBank/DDBJ whole genome shotgun (WGS) entry which is preliminary data.</text>
</comment>
<sequence>MLFFEFISKNSTAIEAIVAILNLILIGFLTFRGNRLQNEVHTMEVFSRIQQESLFCQSLITDFIMFFEQRATTTSSYLKTLYDVGASDPDNEGFARISLGEYQSILEKLNNLKSSFEEAYISLTLDKVSYKTLQSKFIEITHLKSFLSNHSPIKVFNSCSDGHSSIWLEDEQKYDSAFKETNKVLIEINKKIEALK</sequence>
<evidence type="ECO:0000313" key="2">
    <source>
        <dbReference type="Proteomes" id="UP000016201"/>
    </source>
</evidence>
<dbReference type="RefSeq" id="WP_016166641.1">
    <property type="nucleotide sequence ID" value="NZ_JHZG01000011.1"/>
</dbReference>
<evidence type="ECO:0000313" key="1">
    <source>
        <dbReference type="EMBL" id="EOR08201.1"/>
    </source>
</evidence>
<gene>
    <name evidence="1" type="ORF">I593_01556</name>
</gene>
<keyword evidence="2" id="KW-1185">Reference proteome</keyword>
<dbReference type="OrthoDB" id="9977674at2"/>
<organism evidence="1 2">
    <name type="scientific">Acinetobacter tandoii DSM 14970 = CIP 107469</name>
    <dbReference type="NCBI Taxonomy" id="1120927"/>
    <lineage>
        <taxon>Bacteria</taxon>
        <taxon>Pseudomonadati</taxon>
        <taxon>Pseudomonadota</taxon>
        <taxon>Gammaproteobacteria</taxon>
        <taxon>Moraxellales</taxon>
        <taxon>Moraxellaceae</taxon>
        <taxon>Acinetobacter</taxon>
    </lineage>
</organism>
<reference evidence="1 2" key="1">
    <citation type="submission" date="2013-03" db="EMBL/GenBank/DDBJ databases">
        <title>The Genome Sequence of Acinetobacter tandoii CIP 107469.</title>
        <authorList>
            <consortium name="The Broad Institute Genome Sequencing Platform"/>
            <consortium name="The Broad Institute Genome Sequencing Center for Infectious Disease"/>
            <person name="Cerqueira G."/>
            <person name="Feldgarden M."/>
            <person name="Courvalin P."/>
            <person name="Perichon B."/>
            <person name="Grillot-Courvalin C."/>
            <person name="Clermont D."/>
            <person name="Rocha E."/>
            <person name="Yoon E.-J."/>
            <person name="Nemec A."/>
            <person name="Walker B."/>
            <person name="Young S.K."/>
            <person name="Zeng Q."/>
            <person name="Gargeya S."/>
            <person name="Fitzgerald M."/>
            <person name="Haas B."/>
            <person name="Abouelleil A."/>
            <person name="Alvarado L."/>
            <person name="Arachchi H.M."/>
            <person name="Berlin A.M."/>
            <person name="Chapman S.B."/>
            <person name="Dewar J."/>
            <person name="Goldberg J."/>
            <person name="Griggs A."/>
            <person name="Gujja S."/>
            <person name="Hansen M."/>
            <person name="Howarth C."/>
            <person name="Imamovic A."/>
            <person name="Larimer J."/>
            <person name="McCowan C."/>
            <person name="Murphy C."/>
            <person name="Neiman D."/>
            <person name="Pearson M."/>
            <person name="Priest M."/>
            <person name="Roberts A."/>
            <person name="Saif S."/>
            <person name="Shea T."/>
            <person name="Sisk P."/>
            <person name="Sykes S."/>
            <person name="Wortman J."/>
            <person name="Nusbaum C."/>
            <person name="Birren B."/>
        </authorList>
    </citation>
    <scope>NUCLEOTIDE SEQUENCE [LARGE SCALE GENOMIC DNA]</scope>
    <source>
        <strain evidence="1 2">CIP 107469</strain>
    </source>
</reference>
<name>R9B737_9GAMM</name>
<accession>R9B737</accession>
<dbReference type="EMBL" id="AQFM01000036">
    <property type="protein sequence ID" value="EOR08201.1"/>
    <property type="molecule type" value="Genomic_DNA"/>
</dbReference>
<dbReference type="PATRIC" id="fig|1120927.3.peg.1508"/>
<proteinExistence type="predicted"/>
<protein>
    <submittedName>
        <fullName evidence="1">Uncharacterized protein</fullName>
    </submittedName>
</protein>
<dbReference type="Proteomes" id="UP000016201">
    <property type="component" value="Unassembled WGS sequence"/>
</dbReference>